<name>A0A0B7HCT0_9FLAO</name>
<sequence length="143" mass="17194">MFIYGFNKTNTIFFLFLSSLKRKFYIGILFIAFSVLYSSLRTGVYFTYYLLDNEGFTENFCQNQDKPEMHCDGKCKLADVASENEKNNDFNFEKFATDFNWISHENFSYPIFVKQQDTQHKFHHKNPYWEKIHFAIFHPPIFV</sequence>
<evidence type="ECO:0000313" key="3">
    <source>
        <dbReference type="Proteomes" id="UP000038083"/>
    </source>
</evidence>
<keyword evidence="1" id="KW-0812">Transmembrane</keyword>
<proteinExistence type="predicted"/>
<dbReference type="Proteomes" id="UP000038083">
    <property type="component" value="Unassembled WGS sequence"/>
</dbReference>
<reference evidence="2 3" key="1">
    <citation type="submission" date="2015-01" db="EMBL/GenBank/DDBJ databases">
        <authorList>
            <person name="MANFREDI Pablo"/>
        </authorList>
    </citation>
    <scope>NUCLEOTIDE SEQUENCE [LARGE SCALE GENOMIC DNA]</scope>
    <source>
        <strain evidence="2 3">Ccy74</strain>
    </source>
</reference>
<accession>A0A0B7HCT0</accession>
<dbReference type="AlphaFoldDB" id="A0A0B7HCT0"/>
<organism evidence="2 3">
    <name type="scientific">Capnocytophaga cynodegmi</name>
    <dbReference type="NCBI Taxonomy" id="28189"/>
    <lineage>
        <taxon>Bacteria</taxon>
        <taxon>Pseudomonadati</taxon>
        <taxon>Bacteroidota</taxon>
        <taxon>Flavobacteriia</taxon>
        <taxon>Flavobacteriales</taxon>
        <taxon>Flavobacteriaceae</taxon>
        <taxon>Capnocytophaga</taxon>
    </lineage>
</organism>
<protein>
    <submittedName>
        <fullName evidence="2">Uncharacterized protein</fullName>
    </submittedName>
</protein>
<keyword evidence="1" id="KW-1133">Transmembrane helix</keyword>
<dbReference type="EMBL" id="CDOG01000011">
    <property type="protein sequence ID" value="CEN36419.1"/>
    <property type="molecule type" value="Genomic_DNA"/>
</dbReference>
<evidence type="ECO:0000256" key="1">
    <source>
        <dbReference type="SAM" id="Phobius"/>
    </source>
</evidence>
<gene>
    <name evidence="2" type="ORF">CCYN74_190006</name>
</gene>
<feature type="transmembrane region" description="Helical" evidence="1">
    <location>
        <begin position="24"/>
        <end position="51"/>
    </location>
</feature>
<keyword evidence="1" id="KW-0472">Membrane</keyword>
<evidence type="ECO:0000313" key="2">
    <source>
        <dbReference type="EMBL" id="CEN36419.1"/>
    </source>
</evidence>